<dbReference type="PROSITE" id="PS00108">
    <property type="entry name" value="PROTEIN_KINASE_ST"/>
    <property type="match status" value="1"/>
</dbReference>
<dbReference type="GO" id="GO:0005516">
    <property type="term" value="F:calmodulin binding"/>
    <property type="evidence" value="ECO:0007669"/>
    <property type="project" value="UniProtKB-KW"/>
</dbReference>
<dbReference type="GO" id="GO:0005524">
    <property type="term" value="F:ATP binding"/>
    <property type="evidence" value="ECO:0007669"/>
    <property type="project" value="UniProtKB-UniRule"/>
</dbReference>
<dbReference type="PANTHER" id="PTHR43895">
    <property type="entry name" value="CALCIUM/CALMODULIN-DEPENDENT PROTEIN KINASE KINASE-RELATED"/>
    <property type="match status" value="1"/>
</dbReference>
<evidence type="ECO:0000313" key="18">
    <source>
        <dbReference type="EMBL" id="KAJ8412349.1"/>
    </source>
</evidence>
<feature type="domain" description="Protein kinase" evidence="17">
    <location>
        <begin position="114"/>
        <end position="395"/>
    </location>
</feature>
<evidence type="ECO:0000256" key="2">
    <source>
        <dbReference type="ARBA" id="ARBA00004496"/>
    </source>
</evidence>
<dbReference type="SMART" id="SM00220">
    <property type="entry name" value="S_TKc"/>
    <property type="match status" value="1"/>
</dbReference>
<keyword evidence="11" id="KW-0112">Calmodulin-binding</keyword>
<dbReference type="GO" id="GO:0061762">
    <property type="term" value="P:CAMKK-AMPK signaling cascade"/>
    <property type="evidence" value="ECO:0007669"/>
    <property type="project" value="TreeGrafter"/>
</dbReference>
<evidence type="ECO:0000256" key="12">
    <source>
        <dbReference type="ARBA" id="ARBA00023242"/>
    </source>
</evidence>
<dbReference type="FunFam" id="3.30.200.20:FF:000429">
    <property type="entry name" value="Calcium/calmodulin-dependent protein kinase kinase"/>
    <property type="match status" value="1"/>
</dbReference>
<dbReference type="Gene3D" id="3.30.200.20">
    <property type="entry name" value="Phosphorylase Kinase, domain 1"/>
    <property type="match status" value="1"/>
</dbReference>
<feature type="compositionally biased region" description="Basic and acidic residues" evidence="16">
    <location>
        <begin position="491"/>
        <end position="507"/>
    </location>
</feature>
<dbReference type="PROSITE" id="PS00107">
    <property type="entry name" value="PROTEIN_KINASE_ATP"/>
    <property type="match status" value="1"/>
</dbReference>
<dbReference type="PANTHER" id="PTHR43895:SF26">
    <property type="entry name" value="CALCIUM_CALMODULIN DEPENDENT PROTEIN KINASE KINASE 1"/>
    <property type="match status" value="1"/>
</dbReference>
<evidence type="ECO:0000256" key="11">
    <source>
        <dbReference type="ARBA" id="ARBA00022860"/>
    </source>
</evidence>
<evidence type="ECO:0000256" key="6">
    <source>
        <dbReference type="ARBA" id="ARBA00022553"/>
    </source>
</evidence>
<evidence type="ECO:0000256" key="15">
    <source>
        <dbReference type="PROSITE-ProRule" id="PRU10141"/>
    </source>
</evidence>
<dbReference type="InterPro" id="IPR017441">
    <property type="entry name" value="Protein_kinase_ATP_BS"/>
</dbReference>
<evidence type="ECO:0000256" key="9">
    <source>
        <dbReference type="ARBA" id="ARBA00022777"/>
    </source>
</evidence>
<dbReference type="EC" id="2.7.11.17" evidence="3"/>
<dbReference type="AlphaFoldDB" id="A0AAD7WXZ7"/>
<dbReference type="GO" id="GO:0005737">
    <property type="term" value="C:cytoplasm"/>
    <property type="evidence" value="ECO:0007669"/>
    <property type="project" value="UniProtKB-SubCell"/>
</dbReference>
<feature type="binding site" evidence="15">
    <location>
        <position position="143"/>
    </location>
    <ligand>
        <name>ATP</name>
        <dbReference type="ChEBI" id="CHEBI:30616"/>
    </ligand>
</feature>
<sequence length="507" mass="56714">MAMSSDPGRVALDQDSEQQTELTDMVAAMDVAPGKEAVPANGVKNGAQDPVAKQPQQRPLLSNRKLSLQERGTYLGAGVAAYSHISPRVARRPTVESKRVSISDAQDCIQLNQYKLKSEIGKGSYGVVKLAYNEDDDKYYAMKVVSKKKMMKQYGFPRRPPPRGPKAAQGEQPKVLGPLERVYQEIAILKKLDHLNIVKLVEVLDDPSEDNLHMVFELMQKGPVMEVPCDSPFSEDQTRIYFRDIVLGIEYLHYQKIVHRDIKPSNLLLGDDGHVKIADFGVSNQFEGNDALLSSTAGTPAFMAPETLCDHHKSFSGKALDVWAMGVTLYCFMFGKCPFIDEYILALHNKIRSKPVEFPETPSISEDLKELVLRMLDKNPDVRITIPEIKLHPWVTQNATNPLPLEEEHCTVVEVTEEEVQNSVKFVPSLSAVILVKAMLRKRSFSNPFECPSRREERSMSAPGNLLMDTWLFRSSLKLHPSLRKGSSGEGSREGELADLHEDEPST</sequence>
<evidence type="ECO:0000313" key="19">
    <source>
        <dbReference type="Proteomes" id="UP001221898"/>
    </source>
</evidence>
<dbReference type="Proteomes" id="UP001221898">
    <property type="component" value="Unassembled WGS sequence"/>
</dbReference>
<organism evidence="18 19">
    <name type="scientific">Aldrovandia affinis</name>
    <dbReference type="NCBI Taxonomy" id="143900"/>
    <lineage>
        <taxon>Eukaryota</taxon>
        <taxon>Metazoa</taxon>
        <taxon>Chordata</taxon>
        <taxon>Craniata</taxon>
        <taxon>Vertebrata</taxon>
        <taxon>Euteleostomi</taxon>
        <taxon>Actinopterygii</taxon>
        <taxon>Neopterygii</taxon>
        <taxon>Teleostei</taxon>
        <taxon>Notacanthiformes</taxon>
        <taxon>Halosauridae</taxon>
        <taxon>Aldrovandia</taxon>
    </lineage>
</organism>
<dbReference type="PROSITE" id="PS50011">
    <property type="entry name" value="PROTEIN_KINASE_DOM"/>
    <property type="match status" value="1"/>
</dbReference>
<dbReference type="GO" id="GO:0005654">
    <property type="term" value="C:nucleoplasm"/>
    <property type="evidence" value="ECO:0007669"/>
    <property type="project" value="UniProtKB-ARBA"/>
</dbReference>
<keyword evidence="8 15" id="KW-0547">Nucleotide-binding</keyword>
<accession>A0AAD7WXZ7</accession>
<dbReference type="InterPro" id="IPR008271">
    <property type="entry name" value="Ser/Thr_kinase_AS"/>
</dbReference>
<dbReference type="Pfam" id="PF00069">
    <property type="entry name" value="Pkinase"/>
    <property type="match status" value="1"/>
</dbReference>
<evidence type="ECO:0000256" key="8">
    <source>
        <dbReference type="ARBA" id="ARBA00022741"/>
    </source>
</evidence>
<evidence type="ECO:0000256" key="13">
    <source>
        <dbReference type="ARBA" id="ARBA00047307"/>
    </source>
</evidence>
<keyword evidence="10 15" id="KW-0067">ATP-binding</keyword>
<evidence type="ECO:0000259" key="17">
    <source>
        <dbReference type="PROSITE" id="PS50011"/>
    </source>
</evidence>
<dbReference type="InterPro" id="IPR000719">
    <property type="entry name" value="Prot_kinase_dom"/>
</dbReference>
<name>A0AAD7WXZ7_9TELE</name>
<dbReference type="GO" id="GO:0004683">
    <property type="term" value="F:calcium/calmodulin-dependent protein kinase activity"/>
    <property type="evidence" value="ECO:0007669"/>
    <property type="project" value="UniProtKB-EC"/>
</dbReference>
<keyword evidence="12" id="KW-0539">Nucleus</keyword>
<reference evidence="18" key="1">
    <citation type="journal article" date="2023" name="Science">
        <title>Genome structures resolve the early diversification of teleost fishes.</title>
        <authorList>
            <person name="Parey E."/>
            <person name="Louis A."/>
            <person name="Montfort J."/>
            <person name="Bouchez O."/>
            <person name="Roques C."/>
            <person name="Iampietro C."/>
            <person name="Lluch J."/>
            <person name="Castinel A."/>
            <person name="Donnadieu C."/>
            <person name="Desvignes T."/>
            <person name="Floi Bucao C."/>
            <person name="Jouanno E."/>
            <person name="Wen M."/>
            <person name="Mejri S."/>
            <person name="Dirks R."/>
            <person name="Jansen H."/>
            <person name="Henkel C."/>
            <person name="Chen W.J."/>
            <person name="Zahm M."/>
            <person name="Cabau C."/>
            <person name="Klopp C."/>
            <person name="Thompson A.W."/>
            <person name="Robinson-Rechavi M."/>
            <person name="Braasch I."/>
            <person name="Lecointre G."/>
            <person name="Bobe J."/>
            <person name="Postlethwait J.H."/>
            <person name="Berthelot C."/>
            <person name="Roest Crollius H."/>
            <person name="Guiguen Y."/>
        </authorList>
    </citation>
    <scope>NUCLEOTIDE SEQUENCE</scope>
    <source>
        <strain evidence="18">NC1722</strain>
    </source>
</reference>
<comment type="subcellular location">
    <subcellularLocation>
        <location evidence="2">Cytoplasm</location>
    </subcellularLocation>
    <subcellularLocation>
        <location evidence="1">Nucleus</location>
    </subcellularLocation>
</comment>
<protein>
    <recommendedName>
        <fullName evidence="3">calcium/calmodulin-dependent protein kinase</fullName>
        <ecNumber evidence="3">2.7.11.17</ecNumber>
    </recommendedName>
</protein>
<keyword evidence="5" id="KW-0723">Serine/threonine-protein kinase</keyword>
<comment type="caution">
    <text evidence="18">The sequence shown here is derived from an EMBL/GenBank/DDBJ whole genome shotgun (WGS) entry which is preliminary data.</text>
</comment>
<dbReference type="FunFam" id="1.10.510.10:FF:000091">
    <property type="entry name" value="Calcium/calmodulin-dependent protein kinase kinase 2 isoform 1"/>
    <property type="match status" value="1"/>
</dbReference>
<feature type="region of interest" description="Disordered" evidence="16">
    <location>
        <begin position="1"/>
        <end position="58"/>
    </location>
</feature>
<evidence type="ECO:0000256" key="3">
    <source>
        <dbReference type="ARBA" id="ARBA00012434"/>
    </source>
</evidence>
<proteinExistence type="predicted"/>
<evidence type="ECO:0000256" key="4">
    <source>
        <dbReference type="ARBA" id="ARBA00022490"/>
    </source>
</evidence>
<keyword evidence="7" id="KW-0808">Transferase</keyword>
<comment type="catalytic activity">
    <reaction evidence="13">
        <text>L-threonyl-[protein] + ATP = O-phospho-L-threonyl-[protein] + ADP + H(+)</text>
        <dbReference type="Rhea" id="RHEA:46608"/>
        <dbReference type="Rhea" id="RHEA-COMP:11060"/>
        <dbReference type="Rhea" id="RHEA-COMP:11605"/>
        <dbReference type="ChEBI" id="CHEBI:15378"/>
        <dbReference type="ChEBI" id="CHEBI:30013"/>
        <dbReference type="ChEBI" id="CHEBI:30616"/>
        <dbReference type="ChEBI" id="CHEBI:61977"/>
        <dbReference type="ChEBI" id="CHEBI:456216"/>
        <dbReference type="EC" id="2.7.11.17"/>
    </reaction>
</comment>
<dbReference type="Gene3D" id="1.10.510.10">
    <property type="entry name" value="Transferase(Phosphotransferase) domain 1"/>
    <property type="match status" value="1"/>
</dbReference>
<feature type="region of interest" description="Disordered" evidence="16">
    <location>
        <begin position="482"/>
        <end position="507"/>
    </location>
</feature>
<keyword evidence="6" id="KW-0597">Phosphoprotein</keyword>
<evidence type="ECO:0000256" key="16">
    <source>
        <dbReference type="SAM" id="MobiDB-lite"/>
    </source>
</evidence>
<evidence type="ECO:0000256" key="1">
    <source>
        <dbReference type="ARBA" id="ARBA00004123"/>
    </source>
</evidence>
<evidence type="ECO:0000256" key="10">
    <source>
        <dbReference type="ARBA" id="ARBA00022840"/>
    </source>
</evidence>
<keyword evidence="19" id="KW-1185">Reference proteome</keyword>
<keyword evidence="9" id="KW-0418">Kinase</keyword>
<comment type="catalytic activity">
    <reaction evidence="14">
        <text>L-seryl-[protein] + ATP = O-phospho-L-seryl-[protein] + ADP + H(+)</text>
        <dbReference type="Rhea" id="RHEA:17989"/>
        <dbReference type="Rhea" id="RHEA-COMP:9863"/>
        <dbReference type="Rhea" id="RHEA-COMP:11604"/>
        <dbReference type="ChEBI" id="CHEBI:15378"/>
        <dbReference type="ChEBI" id="CHEBI:29999"/>
        <dbReference type="ChEBI" id="CHEBI:30616"/>
        <dbReference type="ChEBI" id="CHEBI:83421"/>
        <dbReference type="ChEBI" id="CHEBI:456216"/>
        <dbReference type="EC" id="2.7.11.17"/>
    </reaction>
</comment>
<evidence type="ECO:0000256" key="7">
    <source>
        <dbReference type="ARBA" id="ARBA00022679"/>
    </source>
</evidence>
<evidence type="ECO:0000256" key="5">
    <source>
        <dbReference type="ARBA" id="ARBA00022527"/>
    </source>
</evidence>
<dbReference type="SUPFAM" id="SSF56112">
    <property type="entry name" value="Protein kinase-like (PK-like)"/>
    <property type="match status" value="1"/>
</dbReference>
<dbReference type="InterPro" id="IPR011009">
    <property type="entry name" value="Kinase-like_dom_sf"/>
</dbReference>
<dbReference type="EMBL" id="JAINUG010000019">
    <property type="protein sequence ID" value="KAJ8412349.1"/>
    <property type="molecule type" value="Genomic_DNA"/>
</dbReference>
<evidence type="ECO:0000256" key="14">
    <source>
        <dbReference type="ARBA" id="ARBA00047430"/>
    </source>
</evidence>
<gene>
    <name evidence="18" type="ORF">AAFF_G00126850</name>
</gene>
<keyword evidence="4" id="KW-0963">Cytoplasm</keyword>